<dbReference type="Proteomes" id="UP000232693">
    <property type="component" value="Chromosome"/>
</dbReference>
<evidence type="ECO:0000313" key="2">
    <source>
        <dbReference type="Proteomes" id="UP000232693"/>
    </source>
</evidence>
<gene>
    <name evidence="1" type="ORF">CW740_05445</name>
</gene>
<evidence type="ECO:0000313" key="1">
    <source>
        <dbReference type="EMBL" id="AUD78722.1"/>
    </source>
</evidence>
<dbReference type="PANTHER" id="PTHR11133">
    <property type="entry name" value="SACCHAROPINE DEHYDROGENASE"/>
    <property type="match status" value="1"/>
</dbReference>
<accession>A0A2K9AM71</accession>
<protein>
    <submittedName>
        <fullName evidence="1">Saccharopine dehydrogenase</fullName>
    </submittedName>
</protein>
<organism evidence="1 2">
    <name type="scientific">Kangiella profundi</name>
    <dbReference type="NCBI Taxonomy" id="1561924"/>
    <lineage>
        <taxon>Bacteria</taxon>
        <taxon>Pseudomonadati</taxon>
        <taxon>Pseudomonadota</taxon>
        <taxon>Gammaproteobacteria</taxon>
        <taxon>Kangiellales</taxon>
        <taxon>Kangiellaceae</taxon>
        <taxon>Kangiella</taxon>
    </lineage>
</organism>
<dbReference type="SUPFAM" id="SSF55347">
    <property type="entry name" value="Glyceraldehyde-3-phosphate dehydrogenase-like, C-terminal domain"/>
    <property type="match status" value="1"/>
</dbReference>
<keyword evidence="2" id="KW-1185">Reference proteome</keyword>
<dbReference type="Pfam" id="PF16653">
    <property type="entry name" value="Sacchrp_dh_C"/>
    <property type="match status" value="1"/>
</dbReference>
<dbReference type="Gene3D" id="3.40.50.720">
    <property type="entry name" value="NAD(P)-binding Rossmann-like Domain"/>
    <property type="match status" value="1"/>
</dbReference>
<dbReference type="Pfam" id="PF03435">
    <property type="entry name" value="Sacchrp_dh_NADP"/>
    <property type="match status" value="1"/>
</dbReference>
<dbReference type="AlphaFoldDB" id="A0A2K9AM71"/>
<dbReference type="InterPro" id="IPR032095">
    <property type="entry name" value="Sacchrp_dh-like_C"/>
</dbReference>
<dbReference type="SUPFAM" id="SSF51735">
    <property type="entry name" value="NAD(P)-binding Rossmann-fold domains"/>
    <property type="match status" value="1"/>
</dbReference>
<dbReference type="Gene3D" id="3.30.360.10">
    <property type="entry name" value="Dihydrodipicolinate Reductase, domain 2"/>
    <property type="match status" value="1"/>
</dbReference>
<dbReference type="OrthoDB" id="9769367at2"/>
<dbReference type="InterPro" id="IPR036291">
    <property type="entry name" value="NAD(P)-bd_dom_sf"/>
</dbReference>
<name>A0A2K9AM71_9GAMM</name>
<dbReference type="RefSeq" id="WP_106646576.1">
    <property type="nucleotide sequence ID" value="NZ_BMGO01000001.1"/>
</dbReference>
<reference evidence="1 2" key="1">
    <citation type="submission" date="2017-12" db="EMBL/GenBank/DDBJ databases">
        <title>Kangiella profundi FT102 completed genome.</title>
        <authorList>
            <person name="Xu J."/>
            <person name="Wang J."/>
            <person name="Lu Y."/>
        </authorList>
    </citation>
    <scope>NUCLEOTIDE SEQUENCE [LARGE SCALE GENOMIC DNA]</scope>
    <source>
        <strain evidence="1 2">FT102</strain>
    </source>
</reference>
<proteinExistence type="predicted"/>
<sequence length="380" mass="42949">MSNILVIGGGMVGSVIARDLSEKYDVTVADVSNTRLKLLKKRNPSFSTLELDVLNLEELKSAVDPFDIVVCGVPGHLGFKALKNIIEAGKNVVDISFSPENCLELDYLAKKHKVTAVIDAGVAPGMDNLLLGFHNTRMEVSHFECLVGGLPKIRKKPFEYKAAFSPIDVIEEYTRPARFFEHGRMVTREALSDRELVEFDRIGTLEAFNTDGLRSLMFTMNNVPNMKEKTLRYPGHVEAIRTLKASGFFSKDKVSVRGLEISPLEVTSEILINEWKLKPKEEEFTIMRVTIRGLEGEKNKEYIYTMYDEYDKVKQETSMARTTGFTANAVCQLLLKEKFDKKGVFAPEHIGGHTDCCKTVLDYLEERKVRYRLEETVLST</sequence>
<dbReference type="EMBL" id="CP025120">
    <property type="protein sequence ID" value="AUD78722.1"/>
    <property type="molecule type" value="Genomic_DNA"/>
</dbReference>
<dbReference type="InterPro" id="IPR051168">
    <property type="entry name" value="AASS"/>
</dbReference>
<dbReference type="InterPro" id="IPR005097">
    <property type="entry name" value="Sacchrp_dh_NADP-bd"/>
</dbReference>
<dbReference type="PANTHER" id="PTHR11133:SF22">
    <property type="entry name" value="ALPHA-AMINOADIPIC SEMIALDEHYDE SYNTHASE, MITOCHONDRIAL"/>
    <property type="match status" value="1"/>
</dbReference>
<dbReference type="KEGG" id="kpd:CW740_05445"/>